<feature type="transmembrane region" description="Helical" evidence="1">
    <location>
        <begin position="76"/>
        <end position="101"/>
    </location>
</feature>
<feature type="transmembrane region" description="Helical" evidence="1">
    <location>
        <begin position="162"/>
        <end position="182"/>
    </location>
</feature>
<organism evidence="2 3">
    <name type="scientific">Halorubrum trueperi</name>
    <dbReference type="NCBI Taxonomy" id="2004704"/>
    <lineage>
        <taxon>Archaea</taxon>
        <taxon>Methanobacteriati</taxon>
        <taxon>Methanobacteriota</taxon>
        <taxon>Stenosarchaea group</taxon>
        <taxon>Halobacteria</taxon>
        <taxon>Halobacteriales</taxon>
        <taxon>Haloferacaceae</taxon>
        <taxon>Halorubrum</taxon>
    </lineage>
</organism>
<accession>A0ABD5UQJ2</accession>
<proteinExistence type="predicted"/>
<protein>
    <submittedName>
        <fullName evidence="2">DUF4013 domain-containing protein</fullName>
    </submittedName>
</protein>
<keyword evidence="3" id="KW-1185">Reference proteome</keyword>
<dbReference type="EMBL" id="JBHSXI010000016">
    <property type="protein sequence ID" value="MFC6890134.1"/>
    <property type="molecule type" value="Genomic_DNA"/>
</dbReference>
<evidence type="ECO:0000313" key="2">
    <source>
        <dbReference type="EMBL" id="MFC6890134.1"/>
    </source>
</evidence>
<keyword evidence="1" id="KW-0472">Membrane</keyword>
<feature type="transmembrane region" description="Helical" evidence="1">
    <location>
        <begin position="20"/>
        <end position="44"/>
    </location>
</feature>
<name>A0ABD5UQJ2_9EURY</name>
<feature type="transmembrane region" description="Helical" evidence="1">
    <location>
        <begin position="113"/>
        <end position="141"/>
    </location>
</feature>
<keyword evidence="1" id="KW-0812">Transmembrane</keyword>
<feature type="transmembrane region" description="Helical" evidence="1">
    <location>
        <begin position="188"/>
        <end position="207"/>
    </location>
</feature>
<dbReference type="Pfam" id="PF13197">
    <property type="entry name" value="DUF4013"/>
    <property type="match status" value="1"/>
</dbReference>
<dbReference type="InterPro" id="IPR025098">
    <property type="entry name" value="DUF4013"/>
</dbReference>
<sequence length="219" mass="22462">MIRSVLTYPIRGSPRFDALVVGGALHLLAVWIPVLPFVAVAGYLSQVLATTAAADPRDDPDPPDWRPIGPLLVDGFRLLATCVGYLAVPVVLLVVTLGGPLEGVDPTGTTDGIFFIVGSTVSTLLAFAICYPLPAALVAVARERSLRAAVNASHIGAATQDAGYLVATLLAAGGGGLAAAAYGPLNAVAIGFFLGFYVEVVAAAAVGRATGRAWRRRSV</sequence>
<dbReference type="AlphaFoldDB" id="A0ABD5UQJ2"/>
<evidence type="ECO:0000256" key="1">
    <source>
        <dbReference type="SAM" id="Phobius"/>
    </source>
</evidence>
<dbReference type="Proteomes" id="UP001596333">
    <property type="component" value="Unassembled WGS sequence"/>
</dbReference>
<comment type="caution">
    <text evidence="2">The sequence shown here is derived from an EMBL/GenBank/DDBJ whole genome shotgun (WGS) entry which is preliminary data.</text>
</comment>
<evidence type="ECO:0000313" key="3">
    <source>
        <dbReference type="Proteomes" id="UP001596333"/>
    </source>
</evidence>
<dbReference type="RefSeq" id="WP_379769696.1">
    <property type="nucleotide sequence ID" value="NZ_JBHSXI010000016.1"/>
</dbReference>
<gene>
    <name evidence="2" type="ORF">ACFQEY_14110</name>
</gene>
<reference evidence="2 3" key="1">
    <citation type="journal article" date="2019" name="Int. J. Syst. Evol. Microbiol.">
        <title>The Global Catalogue of Microorganisms (GCM) 10K type strain sequencing project: providing services to taxonomists for standard genome sequencing and annotation.</title>
        <authorList>
            <consortium name="The Broad Institute Genomics Platform"/>
            <consortium name="The Broad Institute Genome Sequencing Center for Infectious Disease"/>
            <person name="Wu L."/>
            <person name="Ma J."/>
        </authorList>
    </citation>
    <scope>NUCLEOTIDE SEQUENCE [LARGE SCALE GENOMIC DNA]</scope>
    <source>
        <strain evidence="2 3">Y73</strain>
    </source>
</reference>
<keyword evidence="1" id="KW-1133">Transmembrane helix</keyword>